<feature type="domain" description="Response regulatory" evidence="3">
    <location>
        <begin position="4"/>
        <end position="119"/>
    </location>
</feature>
<dbReference type="Gene3D" id="3.40.50.2300">
    <property type="match status" value="1"/>
</dbReference>
<reference evidence="4 5" key="1">
    <citation type="submission" date="2020-04" db="EMBL/GenBank/DDBJ databases">
        <authorList>
            <consortium name="Desulfovibrio sp. FSS-1 genome sequencing consortium"/>
            <person name="Shimoshige H."/>
            <person name="Kobayashi H."/>
            <person name="Maekawa T."/>
        </authorList>
    </citation>
    <scope>NUCLEOTIDE SEQUENCE [LARGE SCALE GENOMIC DNA]</scope>
    <source>
        <strain evidence="4 5">SIID29052-01</strain>
    </source>
</reference>
<proteinExistence type="predicted"/>
<dbReference type="Gene3D" id="1.10.3210.10">
    <property type="entry name" value="Hypothetical protein af1432"/>
    <property type="match status" value="1"/>
</dbReference>
<dbReference type="Pfam" id="PF13487">
    <property type="entry name" value="HD_5"/>
    <property type="match status" value="1"/>
</dbReference>
<dbReference type="CDD" id="cd17569">
    <property type="entry name" value="REC_HupR-like"/>
    <property type="match status" value="1"/>
</dbReference>
<comment type="caution">
    <text evidence="4">The sequence shown here is derived from an EMBL/GenBank/DDBJ whole genome shotgun (WGS) entry which is preliminary data.</text>
</comment>
<evidence type="ECO:0000313" key="4">
    <source>
        <dbReference type="EMBL" id="GFK95987.1"/>
    </source>
</evidence>
<dbReference type="GO" id="GO:0000160">
    <property type="term" value="P:phosphorelay signal transduction system"/>
    <property type="evidence" value="ECO:0007669"/>
    <property type="project" value="InterPro"/>
</dbReference>
<keyword evidence="1" id="KW-0597">Phosphoprotein</keyword>
<evidence type="ECO:0000256" key="1">
    <source>
        <dbReference type="PROSITE-ProRule" id="PRU00169"/>
    </source>
</evidence>
<dbReference type="EMBL" id="BLTE01000028">
    <property type="protein sequence ID" value="GFK95987.1"/>
    <property type="molecule type" value="Genomic_DNA"/>
</dbReference>
<dbReference type="InterPro" id="IPR052020">
    <property type="entry name" value="Cyclic_di-GMP/3'3'-cGAMP_PDE"/>
</dbReference>
<dbReference type="PANTHER" id="PTHR45228">
    <property type="entry name" value="CYCLIC DI-GMP PHOSPHODIESTERASE TM_0186-RELATED"/>
    <property type="match status" value="1"/>
</dbReference>
<dbReference type="Pfam" id="PF00072">
    <property type="entry name" value="Response_reg"/>
    <property type="match status" value="1"/>
</dbReference>
<evidence type="ECO:0000259" key="3">
    <source>
        <dbReference type="PROSITE" id="PS50110"/>
    </source>
</evidence>
<accession>A0A6V8M2E4</accession>
<name>A0A6V8M2E4_9BACT</name>
<gene>
    <name evidence="4" type="primary">hupR1_7</name>
    <name evidence="4" type="ORF">NNJEOMEG_03861</name>
</gene>
<dbReference type="SMART" id="SM00448">
    <property type="entry name" value="REC"/>
    <property type="match status" value="1"/>
</dbReference>
<dbReference type="InterPro" id="IPR011006">
    <property type="entry name" value="CheY-like_superfamily"/>
</dbReference>
<evidence type="ECO:0000313" key="5">
    <source>
        <dbReference type="Proteomes" id="UP000494245"/>
    </source>
</evidence>
<protein>
    <submittedName>
        <fullName evidence="4">Hydrogenase transcriptional regulatory protein hupR1</fullName>
    </submittedName>
</protein>
<dbReference type="Proteomes" id="UP000494245">
    <property type="component" value="Unassembled WGS sequence"/>
</dbReference>
<evidence type="ECO:0000256" key="2">
    <source>
        <dbReference type="SAM" id="MobiDB-lite"/>
    </source>
</evidence>
<dbReference type="PANTHER" id="PTHR45228:SF8">
    <property type="entry name" value="TWO-COMPONENT RESPONSE REGULATOR-RELATED"/>
    <property type="match status" value="1"/>
</dbReference>
<reference evidence="4 5" key="2">
    <citation type="submission" date="2020-05" db="EMBL/GenBank/DDBJ databases">
        <title>Draft genome sequence of Desulfovibrio sp. strainFSS-1.</title>
        <authorList>
            <person name="Shimoshige H."/>
            <person name="Kobayashi H."/>
            <person name="Maekawa T."/>
        </authorList>
    </citation>
    <scope>NUCLEOTIDE SEQUENCE [LARGE SCALE GENOMIC DNA]</scope>
    <source>
        <strain evidence="4 5">SIID29052-01</strain>
    </source>
</reference>
<feature type="compositionally biased region" description="Pro residues" evidence="2">
    <location>
        <begin position="388"/>
        <end position="400"/>
    </location>
</feature>
<feature type="modified residue" description="4-aspartylphosphate" evidence="1">
    <location>
        <position position="53"/>
    </location>
</feature>
<dbReference type="PROSITE" id="PS50110">
    <property type="entry name" value="RESPONSE_REGULATORY"/>
    <property type="match status" value="1"/>
</dbReference>
<keyword evidence="5" id="KW-1185">Reference proteome</keyword>
<dbReference type="RefSeq" id="WP_173087124.1">
    <property type="nucleotide sequence ID" value="NZ_BLTE01000028.1"/>
</dbReference>
<organism evidence="4 5">
    <name type="scientific">Fundidesulfovibrio magnetotacticus</name>
    <dbReference type="NCBI Taxonomy" id="2730080"/>
    <lineage>
        <taxon>Bacteria</taxon>
        <taxon>Pseudomonadati</taxon>
        <taxon>Thermodesulfobacteriota</taxon>
        <taxon>Desulfovibrionia</taxon>
        <taxon>Desulfovibrionales</taxon>
        <taxon>Desulfovibrionaceae</taxon>
        <taxon>Fundidesulfovibrio</taxon>
    </lineage>
</organism>
<dbReference type="AlphaFoldDB" id="A0A6V8M2E4"/>
<dbReference type="SUPFAM" id="SSF52172">
    <property type="entry name" value="CheY-like"/>
    <property type="match status" value="1"/>
</dbReference>
<dbReference type="InterPro" id="IPR001789">
    <property type="entry name" value="Sig_transdc_resp-reg_receiver"/>
</dbReference>
<feature type="region of interest" description="Disordered" evidence="2">
    <location>
        <begin position="364"/>
        <end position="400"/>
    </location>
</feature>
<sequence length="400" mass="43871">MNPRILAVDDDRCLLDALRRTLCRRYDLSLAQGPEDGLYALRECGPFAVVLSDLRMPGMDGIRFLERARELAPDTTRIMLTGHGDLDAAMAAVNEGHVFRFFTKPCPPDVLVRALDAGVEQHRLVTAEKELLRGTLRGCVKVLLDVLGLVSPEAFGRGERVKSLALAAARRMGLAPSWRLELAGMLSQVGLVAVPQEIVLRRFRGDPLTDEQQAVYDMHPSVAAALLGQIPRMGEVTELISRQGDCRLGGECPTPEAALLALCLDLEDLLAQGRDKRRAADSLRQRWEMREPQALRAVLEALFEESGYLPERLPLDRLREGMVLDADLRDEAGTLIMARGQHVSEAALLRLSRLRKSFRLPGEADVLRPLAPSEGATPSVEERKQDDPAPPDGPPGPAGA</sequence>